<accession>A0A9P0AJF1</accession>
<dbReference type="SMART" id="SM00382">
    <property type="entry name" value="AAA"/>
    <property type="match status" value="2"/>
</dbReference>
<dbReference type="Proteomes" id="UP001152759">
    <property type="component" value="Chromosome 8"/>
</dbReference>
<keyword evidence="3" id="KW-1185">Reference proteome</keyword>
<organism evidence="2 3">
    <name type="scientific">Bemisia tabaci</name>
    <name type="common">Sweetpotato whitefly</name>
    <name type="synonym">Aleurodes tabaci</name>
    <dbReference type="NCBI Taxonomy" id="7038"/>
    <lineage>
        <taxon>Eukaryota</taxon>
        <taxon>Metazoa</taxon>
        <taxon>Ecdysozoa</taxon>
        <taxon>Arthropoda</taxon>
        <taxon>Hexapoda</taxon>
        <taxon>Insecta</taxon>
        <taxon>Pterygota</taxon>
        <taxon>Neoptera</taxon>
        <taxon>Paraneoptera</taxon>
        <taxon>Hemiptera</taxon>
        <taxon>Sternorrhyncha</taxon>
        <taxon>Aleyrodoidea</taxon>
        <taxon>Aleyrodidae</taxon>
        <taxon>Aleyrodinae</taxon>
        <taxon>Bemisia</taxon>
    </lineage>
</organism>
<dbReference type="SUPFAM" id="SSF52540">
    <property type="entry name" value="P-loop containing nucleoside triphosphate hydrolases"/>
    <property type="match status" value="1"/>
</dbReference>
<evidence type="ECO:0000313" key="3">
    <source>
        <dbReference type="Proteomes" id="UP001152759"/>
    </source>
</evidence>
<dbReference type="InterPro" id="IPR003593">
    <property type="entry name" value="AAA+_ATPase"/>
</dbReference>
<gene>
    <name evidence="2" type="ORF">BEMITA_LOCUS12461</name>
</gene>
<reference evidence="2" key="1">
    <citation type="submission" date="2021-12" db="EMBL/GenBank/DDBJ databases">
        <authorList>
            <person name="King R."/>
        </authorList>
    </citation>
    <scope>NUCLEOTIDE SEQUENCE</scope>
</reference>
<sequence>MSFVVLFPKTRMNKGINMKKMVLVLCISLIGRTFSQARVDWADDERKHISDILDANNGRLHQSFWLGSDGKKSQPGLASNAHSVDGNECRAKSDSLDLNLSSAEFSEIRHSKAFVDKTFFLYEWLTHQPKQWYVTAPPGFGKSALAKMAVQFLNASVEIVNGVERFNDKYKTAAYELFKGTDIFEMKDFFDKHFQNYAVVYFDLAPLSCTTQAAFIKNDAFQIQDFHKYLRIVIRKMMSYYPSLTLHQNLTDSDRENLKWYLGGMDDAVTPNRFWKSPSVLIRLLRKCLKRDVIVIVDAYDALCKPALIGELSKIQRPYLASYIINLSKMVIQDGQSTALYLGTFKTLELMLQKPGEEHSKKITMYRIEHSAFSDSERVAKYFGLSKQEVTTVLAKHSMEDHFNLVDNLLNGHAVLNSSLTLFNTKSVMSYVGNRNATPTAVAVPFTAEILRNYAKMFSNKWLSDVLTQCIFNDKAEVLLSHNVPLNFASFARLKDLLVNNPSAVKDTLKLEHTLTFIKILQFLGLISVIDEKADTCHLRASSCSDAELINKYSFNSGSVQRFFKISADNELGMVRAVKGLAPDDDSMQFLGEIIHSIVKVKAPETEYQLKALMYVYSRKIATYYNEDFEMEASIAAPDGENLKSNGDGKIGTRKRIDIILLQKKKGLGFILVSKLNTSAISVLKEMSENRYFEILDSDLRFSKLKIKQKVLIGISASQNKSVEIAAEVWHDNERTSLKHVVFNGTSFDSIPSSSEFSEIRRSKAFIDKTLFLHEWLTERPKYWFVTAPPGFGKSALAKMAVQFLNASFEIVNGQARFLEKAKTPAYAYFEGTNIFNNKSFFEEHFQNYAVVYIDLAPLRQTTEAVFIKEDDFRAQDFHKYFREVIKKMMSYYSSLYFHQSLTKFERKHFKEYLEEGMEERSRPITFWNSASFLMHLLRKILRLDVIVILDNYDAMCMPSMYGDLFGVLRPYLASYLITFSRIIIENKKTSVLYLGSFKTVEMMLKKPGTKNTTSPITHSAFSSDEKIAKYFGLTEQEVGDILSKYSMDDHLPVVNDLLNGHAVLRSTLTMFNTKYVLSYIENRNSSPSAFTMPLTVEVLNHYKKLFTSDWVTNVLSPCIYKDRTQIKLFTSMSVSFASFTRLTKLNDNDTEVHGREKLSQENTMSFIKILQFLGLISVIEEKTNVDVSRATSRCDAEFMNDYLYRSNTVQRFYKMSPEQEQMMVHALKSLAPNNDSIQSLGEAIHNIVKIKVPKYEDQLKSLMYVFSKKVATQYSEDFSLEARISAPTMEHSKSNGVCKPDVKEKVDLILLRKNEGLGIILISKLDVNVTSILKEMVDRKYPEILDSDLRFSKLKIKDKLLVGISVTQDKVVEIAAEVWRQNEKTSLKHVILNTTNSS</sequence>
<evidence type="ECO:0000259" key="1">
    <source>
        <dbReference type="SMART" id="SM00382"/>
    </source>
</evidence>
<name>A0A9P0AJF1_BEMTA</name>
<dbReference type="InterPro" id="IPR027417">
    <property type="entry name" value="P-loop_NTPase"/>
</dbReference>
<feature type="domain" description="AAA+ ATPase" evidence="1">
    <location>
        <begin position="128"/>
        <end position="420"/>
    </location>
</feature>
<dbReference type="EMBL" id="OU963869">
    <property type="protein sequence ID" value="CAH0394128.1"/>
    <property type="molecule type" value="Genomic_DNA"/>
</dbReference>
<evidence type="ECO:0000313" key="2">
    <source>
        <dbReference type="EMBL" id="CAH0394128.1"/>
    </source>
</evidence>
<protein>
    <recommendedName>
        <fullName evidence="1">AAA+ ATPase domain-containing protein</fullName>
    </recommendedName>
</protein>
<proteinExistence type="predicted"/>
<feature type="domain" description="AAA+ ATPase" evidence="1">
    <location>
        <begin position="780"/>
        <end position="1043"/>
    </location>
</feature>